<feature type="region of interest" description="Disordered" evidence="1">
    <location>
        <begin position="49"/>
        <end position="188"/>
    </location>
</feature>
<protein>
    <submittedName>
        <fullName evidence="2">Uncharacterized protein</fullName>
    </submittedName>
</protein>
<evidence type="ECO:0000256" key="1">
    <source>
        <dbReference type="SAM" id="MobiDB-lite"/>
    </source>
</evidence>
<feature type="compositionally biased region" description="Basic and acidic residues" evidence="1">
    <location>
        <begin position="86"/>
        <end position="95"/>
    </location>
</feature>
<comment type="caution">
    <text evidence="2">The sequence shown here is derived from an EMBL/GenBank/DDBJ whole genome shotgun (WGS) entry which is preliminary data.</text>
</comment>
<name>A0ABN9SBT2_9DINO</name>
<feature type="compositionally biased region" description="Pro residues" evidence="1">
    <location>
        <begin position="252"/>
        <end position="261"/>
    </location>
</feature>
<dbReference type="EMBL" id="CAUYUJ010010458">
    <property type="protein sequence ID" value="CAK0829445.1"/>
    <property type="molecule type" value="Genomic_DNA"/>
</dbReference>
<evidence type="ECO:0000313" key="2">
    <source>
        <dbReference type="EMBL" id="CAK0829445.1"/>
    </source>
</evidence>
<sequence length="261" mass="27522">GLAQGRWAGAKSPSRGAGAWRGRALAHSAAELGATVSARGGARWRDVERRGDLVHQGEGAGARRHPAVHRIGAGQGRRVRRQAGRGLERADRAGPDPEAAGELSSIFKYHRQHQRDGEEGRGPPHELRGLLGRGNGRCPQLPLGEQGARLRGAGIRRRRLRAPRGPPVVQGLGPPPHLADHHDGEARGQGVPRFLAFCRPPEPLFPRPGHVQDVTLGWRAGPGEGLGVQGPPPPLALGAPLPHGNLADSLAPPLPPPPPLV</sequence>
<reference evidence="2" key="1">
    <citation type="submission" date="2023-10" db="EMBL/GenBank/DDBJ databases">
        <authorList>
            <person name="Chen Y."/>
            <person name="Shah S."/>
            <person name="Dougan E. K."/>
            <person name="Thang M."/>
            <person name="Chan C."/>
        </authorList>
    </citation>
    <scope>NUCLEOTIDE SEQUENCE [LARGE SCALE GENOMIC DNA]</scope>
</reference>
<gene>
    <name evidence="2" type="ORF">PCOR1329_LOCUS28389</name>
</gene>
<accession>A0ABN9SBT2</accession>
<proteinExistence type="predicted"/>
<feature type="region of interest" description="Disordered" evidence="1">
    <location>
        <begin position="1"/>
        <end position="23"/>
    </location>
</feature>
<feature type="compositionally biased region" description="Basic and acidic residues" evidence="1">
    <location>
        <begin position="114"/>
        <end position="128"/>
    </location>
</feature>
<feature type="region of interest" description="Disordered" evidence="1">
    <location>
        <begin position="215"/>
        <end position="261"/>
    </location>
</feature>
<dbReference type="Proteomes" id="UP001189429">
    <property type="component" value="Unassembled WGS sequence"/>
</dbReference>
<evidence type="ECO:0000313" key="3">
    <source>
        <dbReference type="Proteomes" id="UP001189429"/>
    </source>
</evidence>
<keyword evidence="3" id="KW-1185">Reference proteome</keyword>
<feature type="compositionally biased region" description="Low complexity" evidence="1">
    <location>
        <begin position="236"/>
        <end position="247"/>
    </location>
</feature>
<feature type="non-terminal residue" evidence="2">
    <location>
        <position position="1"/>
    </location>
</feature>
<organism evidence="2 3">
    <name type="scientific">Prorocentrum cordatum</name>
    <dbReference type="NCBI Taxonomy" id="2364126"/>
    <lineage>
        <taxon>Eukaryota</taxon>
        <taxon>Sar</taxon>
        <taxon>Alveolata</taxon>
        <taxon>Dinophyceae</taxon>
        <taxon>Prorocentrales</taxon>
        <taxon>Prorocentraceae</taxon>
        <taxon>Prorocentrum</taxon>
    </lineage>
</organism>